<reference evidence="2 3" key="1">
    <citation type="submission" date="2017-07" db="EMBL/GenBank/DDBJ databases">
        <authorList>
            <person name="Sun Z.S."/>
            <person name="Albrecht U."/>
            <person name="Echele G."/>
            <person name="Lee C.C."/>
        </authorList>
    </citation>
    <scope>NUCLEOTIDE SEQUENCE [LARGE SCALE GENOMIC DNA]</scope>
    <source>
        <strain evidence="2 3">CGMCC 1.12672</strain>
    </source>
</reference>
<evidence type="ECO:0000313" key="3">
    <source>
        <dbReference type="Proteomes" id="UP000219494"/>
    </source>
</evidence>
<evidence type="ECO:0000313" key="2">
    <source>
        <dbReference type="EMBL" id="SOB80718.1"/>
    </source>
</evidence>
<feature type="region of interest" description="Disordered" evidence="1">
    <location>
        <begin position="1"/>
        <end position="69"/>
    </location>
</feature>
<accession>A0A285QGT3</accession>
<dbReference type="AlphaFoldDB" id="A0A285QGT3"/>
<feature type="compositionally biased region" description="Basic and acidic residues" evidence="1">
    <location>
        <begin position="8"/>
        <end position="40"/>
    </location>
</feature>
<evidence type="ECO:0000256" key="1">
    <source>
        <dbReference type="SAM" id="MobiDB-lite"/>
    </source>
</evidence>
<dbReference type="EMBL" id="OBMI01000001">
    <property type="protein sequence ID" value="SOB80718.1"/>
    <property type="molecule type" value="Genomic_DNA"/>
</dbReference>
<dbReference type="RefSeq" id="WP_097063003.1">
    <property type="nucleotide sequence ID" value="NZ_OBMI01000001.1"/>
</dbReference>
<protein>
    <submittedName>
        <fullName evidence="2">Uncharacterized protein</fullName>
    </submittedName>
</protein>
<gene>
    <name evidence="2" type="ORF">SAMN06297144_1204</name>
</gene>
<proteinExistence type="predicted"/>
<name>A0A285QGT3_9SPHN</name>
<keyword evidence="3" id="KW-1185">Reference proteome</keyword>
<organism evidence="2 3">
    <name type="scientific">Sphingomonas guangdongensis</name>
    <dbReference type="NCBI Taxonomy" id="1141890"/>
    <lineage>
        <taxon>Bacteria</taxon>
        <taxon>Pseudomonadati</taxon>
        <taxon>Pseudomonadota</taxon>
        <taxon>Alphaproteobacteria</taxon>
        <taxon>Sphingomonadales</taxon>
        <taxon>Sphingomonadaceae</taxon>
        <taxon>Sphingomonas</taxon>
    </lineage>
</organism>
<sequence length="69" mass="7433">MSNESDAASEREPRQDAGQDASIAERLERDPEDVDARLDEALDETMDVSDPVSLTTLRPGGTSDEVRGG</sequence>
<dbReference type="OrthoDB" id="7584768at2"/>
<dbReference type="Proteomes" id="UP000219494">
    <property type="component" value="Unassembled WGS sequence"/>
</dbReference>